<dbReference type="Pfam" id="PF04014">
    <property type="entry name" value="MazE_antitoxin"/>
    <property type="match status" value="1"/>
</dbReference>
<dbReference type="GO" id="GO:0003677">
    <property type="term" value="F:DNA binding"/>
    <property type="evidence" value="ECO:0007669"/>
    <property type="project" value="UniProtKB-KW"/>
</dbReference>
<dbReference type="NCBIfam" id="TIGR01439">
    <property type="entry name" value="lp_hng_hel_AbrB"/>
    <property type="match status" value="1"/>
</dbReference>
<dbReference type="Proteomes" id="UP000672039">
    <property type="component" value="Chromosome"/>
</dbReference>
<evidence type="ECO:0000313" key="3">
    <source>
        <dbReference type="EMBL" id="QTR45919.1"/>
    </source>
</evidence>
<keyword evidence="1 3" id="KW-0238">DNA-binding</keyword>
<gene>
    <name evidence="3" type="ORF">J9253_18325</name>
</gene>
<proteinExistence type="predicted"/>
<dbReference type="PROSITE" id="PS51740">
    <property type="entry name" value="SPOVT_ABRB"/>
    <property type="match status" value="1"/>
</dbReference>
<dbReference type="RefSeq" id="WP_210222297.1">
    <property type="nucleotide sequence ID" value="NZ_CP072801.1"/>
</dbReference>
<keyword evidence="4" id="KW-1185">Reference proteome</keyword>
<evidence type="ECO:0000313" key="4">
    <source>
        <dbReference type="Proteomes" id="UP000672039"/>
    </source>
</evidence>
<dbReference type="InterPro" id="IPR037914">
    <property type="entry name" value="SpoVT-AbrB_sf"/>
</dbReference>
<evidence type="ECO:0000259" key="2">
    <source>
        <dbReference type="PROSITE" id="PS51740"/>
    </source>
</evidence>
<dbReference type="SUPFAM" id="SSF89447">
    <property type="entry name" value="AbrB/MazE/MraZ-like"/>
    <property type="match status" value="1"/>
</dbReference>
<protein>
    <submittedName>
        <fullName evidence="3">AbrB/MazE/SpoVT family DNA-binding domain-containing protein</fullName>
    </submittedName>
</protein>
<dbReference type="InterPro" id="IPR007159">
    <property type="entry name" value="SpoVT-AbrB_dom"/>
</dbReference>
<dbReference type="Gene3D" id="2.10.260.10">
    <property type="match status" value="1"/>
</dbReference>
<name>A0ABX7WQH4_9GAMM</name>
<dbReference type="EMBL" id="CP072801">
    <property type="protein sequence ID" value="QTR45919.1"/>
    <property type="molecule type" value="Genomic_DNA"/>
</dbReference>
<dbReference type="SMART" id="SM00966">
    <property type="entry name" value="SpoVT_AbrB"/>
    <property type="match status" value="1"/>
</dbReference>
<accession>A0ABX7WQH4</accession>
<feature type="domain" description="SpoVT-AbrB" evidence="2">
    <location>
        <begin position="1"/>
        <end position="46"/>
    </location>
</feature>
<organism evidence="3 4">
    <name type="scientific">Thiothrix litoralis</name>
    <dbReference type="NCBI Taxonomy" id="2891210"/>
    <lineage>
        <taxon>Bacteria</taxon>
        <taxon>Pseudomonadati</taxon>
        <taxon>Pseudomonadota</taxon>
        <taxon>Gammaproteobacteria</taxon>
        <taxon>Thiotrichales</taxon>
        <taxon>Thiotrichaceae</taxon>
        <taxon>Thiothrix</taxon>
    </lineage>
</organism>
<evidence type="ECO:0000256" key="1">
    <source>
        <dbReference type="PROSITE-ProRule" id="PRU01076"/>
    </source>
</evidence>
<reference evidence="3 4" key="1">
    <citation type="submission" date="2021-04" db="EMBL/GenBank/DDBJ databases">
        <title>Genomics, taxonomy and metabolism of representatives of sulfur bacteria of the genus Thiothrix: Thiothrix fructosivorans QT, Thiothrix unzii A1T and three new species, Thiothrix subterranea sp. nov., Thiothrix litoralis sp. nov. and 'Candidatus Thiothrix anitrata' sp. nov.</title>
        <authorList>
            <person name="Ravin N.V."/>
            <person name="Smolyakov D."/>
            <person name="Rudenko T.S."/>
            <person name="Mardanov A.V."/>
            <person name="Beletsky A.V."/>
            <person name="Markov N.D."/>
            <person name="Fomenkov A.I."/>
            <person name="Roberts R.J."/>
            <person name="Karnachuk O.V."/>
            <person name="Novikov A."/>
            <person name="Grabovich M.Y."/>
        </authorList>
    </citation>
    <scope>NUCLEOTIDE SEQUENCE [LARGE SCALE GENOMIC DNA]</scope>
    <source>
        <strain evidence="3 4">AS</strain>
    </source>
</reference>
<sequence length="78" mass="8463">METTSVTSKGQVTIPLKIRQRLGIRKGSRVSFVLSGNHVELCVSKTPETVTSNGFGMLKSRRKAVPVDFDVASLLSKS</sequence>